<dbReference type="OrthoDB" id="1926878at2759"/>
<dbReference type="PANTHER" id="PTHR10763">
    <property type="entry name" value="CELL DIVISION CONTROL PROTEIN 6-RELATED"/>
    <property type="match status" value="1"/>
</dbReference>
<dbReference type="VEuPathDB" id="PiroplasmaDB:BOVATA_023170"/>
<dbReference type="GeneID" id="39874594"/>
<protein>
    <submittedName>
        <fullName evidence="4">AAA domain-containing protein</fullName>
    </submittedName>
</protein>
<evidence type="ECO:0000256" key="2">
    <source>
        <dbReference type="SAM" id="MobiDB-lite"/>
    </source>
</evidence>
<dbReference type="GO" id="GO:0033314">
    <property type="term" value="P:mitotic DNA replication checkpoint signaling"/>
    <property type="evidence" value="ECO:0007669"/>
    <property type="project" value="TreeGrafter"/>
</dbReference>
<evidence type="ECO:0000313" key="5">
    <source>
        <dbReference type="Proteomes" id="UP000236319"/>
    </source>
</evidence>
<dbReference type="PANTHER" id="PTHR10763:SF26">
    <property type="entry name" value="CELL DIVISION CONTROL PROTEIN 6 HOMOLOG"/>
    <property type="match status" value="1"/>
</dbReference>
<evidence type="ECO:0000256" key="1">
    <source>
        <dbReference type="ARBA" id="ARBA00022705"/>
    </source>
</evidence>
<reference evidence="4 5" key="1">
    <citation type="journal article" date="2017" name="BMC Genomics">
        <title>Whole-genome assembly of Babesia ovata and comparative genomics between closely related pathogens.</title>
        <authorList>
            <person name="Yamagishi J."/>
            <person name="Asada M."/>
            <person name="Hakimi H."/>
            <person name="Tanaka T.Q."/>
            <person name="Sugimoto C."/>
            <person name="Kawazu S."/>
        </authorList>
    </citation>
    <scope>NUCLEOTIDE SEQUENCE [LARGE SCALE GENOMIC DNA]</scope>
    <source>
        <strain evidence="4 5">Miyake</strain>
    </source>
</reference>
<name>A0A2H6KCX1_9APIC</name>
<dbReference type="SUPFAM" id="SSF52540">
    <property type="entry name" value="P-loop containing nucleoside triphosphate hydrolases"/>
    <property type="match status" value="1"/>
</dbReference>
<dbReference type="RefSeq" id="XP_028867067.1">
    <property type="nucleotide sequence ID" value="XM_029011234.1"/>
</dbReference>
<dbReference type="Pfam" id="PF00004">
    <property type="entry name" value="AAA"/>
    <property type="match status" value="1"/>
</dbReference>
<keyword evidence="1" id="KW-0235">DNA replication</keyword>
<dbReference type="GO" id="GO:0016887">
    <property type="term" value="F:ATP hydrolysis activity"/>
    <property type="evidence" value="ECO:0007669"/>
    <property type="project" value="InterPro"/>
</dbReference>
<proteinExistence type="predicted"/>
<feature type="compositionally biased region" description="Polar residues" evidence="2">
    <location>
        <begin position="291"/>
        <end position="302"/>
    </location>
</feature>
<dbReference type="AlphaFoldDB" id="A0A2H6KCX1"/>
<dbReference type="Gene3D" id="1.10.8.60">
    <property type="match status" value="1"/>
</dbReference>
<feature type="domain" description="AAA+ ATPase" evidence="3">
    <location>
        <begin position="50"/>
        <end position="204"/>
    </location>
</feature>
<gene>
    <name evidence="4" type="ORF">BOVATA_023170</name>
</gene>
<dbReference type="InterPro" id="IPR003593">
    <property type="entry name" value="AAA+_ATPase"/>
</dbReference>
<dbReference type="GO" id="GO:0005524">
    <property type="term" value="F:ATP binding"/>
    <property type="evidence" value="ECO:0007669"/>
    <property type="project" value="InterPro"/>
</dbReference>
<dbReference type="InterPro" id="IPR050311">
    <property type="entry name" value="ORC1/CDC6"/>
</dbReference>
<feature type="compositionally biased region" description="Basic and acidic residues" evidence="2">
    <location>
        <begin position="303"/>
        <end position="316"/>
    </location>
</feature>
<dbReference type="EMBL" id="BDSA01000002">
    <property type="protein sequence ID" value="GBE60824.1"/>
    <property type="molecule type" value="Genomic_DNA"/>
</dbReference>
<dbReference type="InterPro" id="IPR027417">
    <property type="entry name" value="P-loop_NTPase"/>
</dbReference>
<dbReference type="InterPro" id="IPR003959">
    <property type="entry name" value="ATPase_AAA_core"/>
</dbReference>
<dbReference type="GO" id="GO:0006270">
    <property type="term" value="P:DNA replication initiation"/>
    <property type="evidence" value="ECO:0007669"/>
    <property type="project" value="TreeGrafter"/>
</dbReference>
<dbReference type="Proteomes" id="UP000236319">
    <property type="component" value="Unassembled WGS sequence"/>
</dbReference>
<organism evidence="4 5">
    <name type="scientific">Babesia ovata</name>
    <dbReference type="NCBI Taxonomy" id="189622"/>
    <lineage>
        <taxon>Eukaryota</taxon>
        <taxon>Sar</taxon>
        <taxon>Alveolata</taxon>
        <taxon>Apicomplexa</taxon>
        <taxon>Aconoidasida</taxon>
        <taxon>Piroplasmida</taxon>
        <taxon>Babesiidae</taxon>
        <taxon>Babesia</taxon>
    </lineage>
</organism>
<feature type="region of interest" description="Disordered" evidence="2">
    <location>
        <begin position="291"/>
        <end position="317"/>
    </location>
</feature>
<keyword evidence="5" id="KW-1185">Reference proteome</keyword>
<sequence length="502" mass="55543">MDSTDFERQVALQKRAIHVLSPSDNEYLGCRDAEAESLVCIMERCVEDAVGGSVFVFGLSGTGKTTTVHHAVNQFMTTHPKVRKISVSGNSFSSAWQFVYFAYDKLARTPAAQKRMLEKTPVTERRLDYNQLYSMLHAAFKTAPAYTICIMDEVDYLSTYIYPSKATGRSNWMLQAIIAASHAPGSRVLIIAISNNLELATLITEKQCRVIRFKPYKEQQIIAIIKGKLAKLDAPYTSVINDTAILLLARRVANTSGDIRACLDTFTRAISNSLSNLEEEIDRLTSSSLTDYATSSENSTPERFSEEASTPKRCYGDESSENIKLSSYQVGHKDVGSLTPTLSLSKTSLLTMKVKPLPLMQLLALLSVCKSALDEEAVVLSFRSIKRSLLHLADMLVMDKVDVEDFCTSKFSDAIDIFMELGILKKPSNIETTDADEAPGDELVSLCVDASTLVKVVLPISPAFVGLDLEFPVDECSTSRYSNIAKSFNIQPPAKKSRRKLR</sequence>
<evidence type="ECO:0000259" key="3">
    <source>
        <dbReference type="SMART" id="SM00382"/>
    </source>
</evidence>
<dbReference type="Gene3D" id="3.40.50.300">
    <property type="entry name" value="P-loop containing nucleotide triphosphate hydrolases"/>
    <property type="match status" value="1"/>
</dbReference>
<comment type="caution">
    <text evidence="4">The sequence shown here is derived from an EMBL/GenBank/DDBJ whole genome shotgun (WGS) entry which is preliminary data.</text>
</comment>
<dbReference type="GO" id="GO:0003688">
    <property type="term" value="F:DNA replication origin binding"/>
    <property type="evidence" value="ECO:0007669"/>
    <property type="project" value="TreeGrafter"/>
</dbReference>
<evidence type="ECO:0000313" key="4">
    <source>
        <dbReference type="EMBL" id="GBE60824.1"/>
    </source>
</evidence>
<dbReference type="SMART" id="SM00382">
    <property type="entry name" value="AAA"/>
    <property type="match status" value="1"/>
</dbReference>
<accession>A0A2H6KCX1</accession>
<dbReference type="GO" id="GO:0005634">
    <property type="term" value="C:nucleus"/>
    <property type="evidence" value="ECO:0007669"/>
    <property type="project" value="TreeGrafter"/>
</dbReference>